<feature type="region of interest" description="Disordered" evidence="1">
    <location>
        <begin position="1"/>
        <end position="34"/>
    </location>
</feature>
<feature type="compositionally biased region" description="Polar residues" evidence="1">
    <location>
        <begin position="236"/>
        <end position="250"/>
    </location>
</feature>
<feature type="region of interest" description="Disordered" evidence="1">
    <location>
        <begin position="236"/>
        <end position="261"/>
    </location>
</feature>
<evidence type="ECO:0000256" key="1">
    <source>
        <dbReference type="SAM" id="MobiDB-lite"/>
    </source>
</evidence>
<dbReference type="EMBL" id="SAEB01000001">
    <property type="protein sequence ID" value="RVD89643.1"/>
    <property type="molecule type" value="Genomic_DNA"/>
</dbReference>
<dbReference type="RefSeq" id="XP_067495187.1">
    <property type="nucleotide sequence ID" value="XM_067635831.1"/>
</dbReference>
<organism evidence="2 3">
    <name type="scientific">Arthrobotrys flagrans</name>
    <name type="common">Nematode-trapping fungus</name>
    <name type="synonym">Trichothecium flagrans</name>
    <dbReference type="NCBI Taxonomy" id="97331"/>
    <lineage>
        <taxon>Eukaryota</taxon>
        <taxon>Fungi</taxon>
        <taxon>Dikarya</taxon>
        <taxon>Ascomycota</taxon>
        <taxon>Pezizomycotina</taxon>
        <taxon>Orbiliomycetes</taxon>
        <taxon>Orbiliales</taxon>
        <taxon>Orbiliaceae</taxon>
        <taxon>Arthrobotrys</taxon>
    </lineage>
</organism>
<gene>
    <name evidence="2" type="ORF">DFL_000641</name>
</gene>
<dbReference type="AlphaFoldDB" id="A0A437AEC3"/>
<comment type="caution">
    <text evidence="2">The sequence shown here is derived from an EMBL/GenBank/DDBJ whole genome shotgun (WGS) entry which is preliminary data.</text>
</comment>
<dbReference type="VEuPathDB" id="FungiDB:DFL_000641"/>
<evidence type="ECO:0000313" key="3">
    <source>
        <dbReference type="Proteomes" id="UP000283090"/>
    </source>
</evidence>
<protein>
    <submittedName>
        <fullName evidence="2">Uncharacterized protein</fullName>
    </submittedName>
</protein>
<dbReference type="OrthoDB" id="8864979at2759"/>
<dbReference type="GeneID" id="93582952"/>
<sequence length="359" mass="39152">MPNPFPGSTGASSNSLPEGDRLNAPWGSGGRADFPGIVDETNLVNTATNQQAVQPPTSAVAVDSTLVRIAAIWNPFLDPEFNPTINEPESDIDEEVVSLNDIIEIDFSEDPDSTGLGYVDDLYSDSSQPFRNHPMVKLEQEYSKGELEAITPAQWEFWYEALKETAFAPLYDGIDAVTDLRLDLEQAAFQAARISEDKKLSDYPEPVRSTAEVNDSAITEFLEDYSKQNLDFNSTGGAKTSELTTNSEATSFEARAKDPRNRSQGLVELTTDLLAAIKTVFSAFSTLQANYGFLGAEYEDVDFEQITAEVDEDIVVESSPVLVRASVKLGTTSPLDPDGDMFKSRELPKVLPLGGRASP</sequence>
<proteinExistence type="predicted"/>
<dbReference type="Proteomes" id="UP000283090">
    <property type="component" value="Unassembled WGS sequence"/>
</dbReference>
<accession>A0A437AEC3</accession>
<name>A0A437AEC3_ARTFL</name>
<evidence type="ECO:0000313" key="2">
    <source>
        <dbReference type="EMBL" id="RVD89643.1"/>
    </source>
</evidence>
<reference evidence="2 3" key="1">
    <citation type="submission" date="2019-01" db="EMBL/GenBank/DDBJ databases">
        <title>Intercellular communication is required for trap formation in the nematode-trapping fungus Duddingtonia flagrans.</title>
        <authorList>
            <person name="Youssar L."/>
            <person name="Wernet V."/>
            <person name="Hensel N."/>
            <person name="Hildebrandt H.-G."/>
            <person name="Fischer R."/>
        </authorList>
    </citation>
    <scope>NUCLEOTIDE SEQUENCE [LARGE SCALE GENOMIC DNA]</scope>
    <source>
        <strain evidence="2 3">CBS H-5679</strain>
    </source>
</reference>
<keyword evidence="3" id="KW-1185">Reference proteome</keyword>